<evidence type="ECO:0000313" key="2">
    <source>
        <dbReference type="Proteomes" id="UP000448943"/>
    </source>
</evidence>
<dbReference type="Pfam" id="PF13692">
    <property type="entry name" value="Glyco_trans_1_4"/>
    <property type="match status" value="1"/>
</dbReference>
<dbReference type="Proteomes" id="UP000448943">
    <property type="component" value="Unassembled WGS sequence"/>
</dbReference>
<comment type="caution">
    <text evidence="1">The sequence shown here is derived from an EMBL/GenBank/DDBJ whole genome shotgun (WGS) entry which is preliminary data.</text>
</comment>
<dbReference type="EMBL" id="SIJB01000023">
    <property type="protein sequence ID" value="NBI29332.1"/>
    <property type="molecule type" value="Genomic_DNA"/>
</dbReference>
<dbReference type="AlphaFoldDB" id="A0A6N9Q3F8"/>
<dbReference type="RefSeq" id="WP_160646126.1">
    <property type="nucleotide sequence ID" value="NZ_SIJB01000023.1"/>
</dbReference>
<dbReference type="Gene3D" id="3.40.50.2000">
    <property type="entry name" value="Glycogen Phosphorylase B"/>
    <property type="match status" value="2"/>
</dbReference>
<dbReference type="GO" id="GO:0016740">
    <property type="term" value="F:transferase activity"/>
    <property type="evidence" value="ECO:0007669"/>
    <property type="project" value="UniProtKB-KW"/>
</dbReference>
<accession>A0A6N9Q3F8</accession>
<keyword evidence="1" id="KW-0808">Transferase</keyword>
<gene>
    <name evidence="1" type="ORF">ERL59_10205</name>
</gene>
<sequence>MLNILVITPWLPYPVNDGGSIASMSSIICLDKLGHNVHLATFAEIDDSNIEHNKNKLLCKACIKNILIFRKEIKMNSKLLFKNLFSVNSILINRYYSKKILNDIVVYCNKNNIDVLWVDQLWPTVYVKKLKKILPNLKIIYREHNVESDLLKQKIKKQRFLKKFFLLTQISLVKKFEKNLFNYLDFTIVLSKEDKQLLDIPPNKSEVIPFGLDDNEQPIGNFNTKPNLVFVGSLEYIPNNEGIEWFLDEVVSKLNLSEVKVFIIGKGANDKLKKKVAAFPNVKLLGFVDDLSSFLLKSNIFIVPLLSGSGIRLKVLEAMRKGIPIISTSKGIEGIQLSHFEDVLIADTPKLFSEHVNLLLKNQKQRELLSKYSRQKFELMYSNDVIAKKISKVIKKLDI</sequence>
<evidence type="ECO:0000313" key="1">
    <source>
        <dbReference type="EMBL" id="NBI29332.1"/>
    </source>
</evidence>
<dbReference type="PANTHER" id="PTHR12526">
    <property type="entry name" value="GLYCOSYLTRANSFERASE"/>
    <property type="match status" value="1"/>
</dbReference>
<protein>
    <submittedName>
        <fullName evidence="1">Glycosyltransferase</fullName>
    </submittedName>
</protein>
<organism evidence="1 2">
    <name type="scientific">Chengkuizengella marina</name>
    <dbReference type="NCBI Taxonomy" id="2507566"/>
    <lineage>
        <taxon>Bacteria</taxon>
        <taxon>Bacillati</taxon>
        <taxon>Bacillota</taxon>
        <taxon>Bacilli</taxon>
        <taxon>Bacillales</taxon>
        <taxon>Paenibacillaceae</taxon>
        <taxon>Chengkuizengella</taxon>
    </lineage>
</organism>
<proteinExistence type="predicted"/>
<keyword evidence="2" id="KW-1185">Reference proteome</keyword>
<reference evidence="1 2" key="1">
    <citation type="submission" date="2019-01" db="EMBL/GenBank/DDBJ databases">
        <title>Chengkuizengella sp. nov., isolated from deep-sea sediment of East Pacific Ocean.</title>
        <authorList>
            <person name="Yang J."/>
            <person name="Lai Q."/>
            <person name="Shao Z."/>
        </authorList>
    </citation>
    <scope>NUCLEOTIDE SEQUENCE [LARGE SCALE GENOMIC DNA]</scope>
    <source>
        <strain evidence="1 2">YPA3-1-1</strain>
    </source>
</reference>
<dbReference type="CDD" id="cd03801">
    <property type="entry name" value="GT4_PimA-like"/>
    <property type="match status" value="1"/>
</dbReference>
<name>A0A6N9Q3F8_9BACL</name>
<dbReference type="OrthoDB" id="9807209at2"/>
<dbReference type="SUPFAM" id="SSF53756">
    <property type="entry name" value="UDP-Glycosyltransferase/glycogen phosphorylase"/>
    <property type="match status" value="1"/>
</dbReference>
<dbReference type="PANTHER" id="PTHR12526:SF630">
    <property type="entry name" value="GLYCOSYLTRANSFERASE"/>
    <property type="match status" value="1"/>
</dbReference>